<dbReference type="PANTHER" id="PTHR11523:SF10">
    <property type="entry name" value="SODIUM_POTASSIUM-TRANSPORTING ATPASE SUBUNIT BETA-1"/>
    <property type="match status" value="1"/>
</dbReference>
<comment type="similarity">
    <text evidence="2 17">Belongs to the X(+)/potassium ATPases subunit beta family.</text>
</comment>
<dbReference type="EMBL" id="JAACNH010000002">
    <property type="protein sequence ID" value="KAG8450470.1"/>
    <property type="molecule type" value="Genomic_DNA"/>
</dbReference>
<proteinExistence type="inferred from homology"/>
<evidence type="ECO:0000256" key="15">
    <source>
        <dbReference type="ARBA" id="ARBA00023180"/>
    </source>
</evidence>
<evidence type="ECO:0000256" key="8">
    <source>
        <dbReference type="ARBA" id="ARBA00022958"/>
    </source>
</evidence>
<keyword evidence="3 17" id="KW-0813">Transport</keyword>
<evidence type="ECO:0000256" key="5">
    <source>
        <dbReference type="ARBA" id="ARBA00022538"/>
    </source>
</evidence>
<keyword evidence="10 17" id="KW-1133">Transmembrane helix</keyword>
<evidence type="ECO:0000256" key="16">
    <source>
        <dbReference type="ARBA" id="ARBA00023201"/>
    </source>
</evidence>
<dbReference type="Pfam" id="PF00287">
    <property type="entry name" value="Na_K-ATPase"/>
    <property type="match status" value="1"/>
</dbReference>
<keyword evidence="9" id="KW-0735">Signal-anchor</keyword>
<dbReference type="InterPro" id="IPR000402">
    <property type="entry name" value="Na/K_ATPase_sub_beta"/>
</dbReference>
<evidence type="ECO:0000256" key="11">
    <source>
        <dbReference type="ARBA" id="ARBA00023053"/>
    </source>
</evidence>
<keyword evidence="12 17" id="KW-0406">Ion transport</keyword>
<dbReference type="GO" id="GO:0001671">
    <property type="term" value="F:ATPase activator activity"/>
    <property type="evidence" value="ECO:0007669"/>
    <property type="project" value="TreeGrafter"/>
</dbReference>
<keyword evidence="15" id="KW-0325">Glycoprotein</keyword>
<evidence type="ECO:0000313" key="19">
    <source>
        <dbReference type="Proteomes" id="UP000812440"/>
    </source>
</evidence>
<sequence>MARDKVKENEGGWSRFIWNPERREFLGRTGGSWFKIFIFYLVFYGCLAGIFIGTIQVLLLTISEFEPKYQDRVAPPGLTQVPKAVKTEIKFTLKTNSTYADYVKSINQFLEKYDSSRQTSEMFENCGDANTYNERGALNNKDGLKKSCIFKREWLGDCSGLKDDTYGFKYGKPCVIVKLNRIVSFKPIPPQNISLPAGIAANYNPFVLPIHCQGKKEEDDTKFNNVKYFGMNGYPGFPLNYYPYYGKLLQPEYLQPLVAVQFTNLTLDTEIRIECKAYGENIAYHDKDRFQGRFDIKFEIKSS</sequence>
<keyword evidence="16" id="KW-0739">Sodium transport</keyword>
<comment type="function">
    <text evidence="17">This is the non-catalytic component of the active enzyme, which catalyzes the hydrolysis of ATP coupled with the exchange of Na(+) and K(+) ions across the plasma membrane.</text>
</comment>
<organism evidence="18 19">
    <name type="scientific">Hymenochirus boettgeri</name>
    <name type="common">Congo dwarf clawed frog</name>
    <dbReference type="NCBI Taxonomy" id="247094"/>
    <lineage>
        <taxon>Eukaryota</taxon>
        <taxon>Metazoa</taxon>
        <taxon>Chordata</taxon>
        <taxon>Craniata</taxon>
        <taxon>Vertebrata</taxon>
        <taxon>Euteleostomi</taxon>
        <taxon>Amphibia</taxon>
        <taxon>Batrachia</taxon>
        <taxon>Anura</taxon>
        <taxon>Pipoidea</taxon>
        <taxon>Pipidae</taxon>
        <taxon>Pipinae</taxon>
        <taxon>Hymenochirus</taxon>
    </lineage>
</organism>
<dbReference type="FunFam" id="1.20.5.170:FF:000062">
    <property type="entry name" value="Sodium/potassium-transporting ATPase subunit beta"/>
    <property type="match status" value="1"/>
</dbReference>
<dbReference type="GO" id="GO:0006883">
    <property type="term" value="P:intracellular sodium ion homeostasis"/>
    <property type="evidence" value="ECO:0007669"/>
    <property type="project" value="TreeGrafter"/>
</dbReference>
<comment type="caution">
    <text evidence="18">The sequence shown here is derived from an EMBL/GenBank/DDBJ whole genome shotgun (WGS) entry which is preliminary data.</text>
</comment>
<dbReference type="GO" id="GO:1990573">
    <property type="term" value="P:potassium ion import across plasma membrane"/>
    <property type="evidence" value="ECO:0007669"/>
    <property type="project" value="TreeGrafter"/>
</dbReference>
<keyword evidence="11" id="KW-0915">Sodium</keyword>
<evidence type="ECO:0000313" key="18">
    <source>
        <dbReference type="EMBL" id="KAG8450470.1"/>
    </source>
</evidence>
<protein>
    <recommendedName>
        <fullName evidence="17">Sodium/potassium-transporting ATPase subunit beta</fullName>
    </recommendedName>
</protein>
<dbReference type="GO" id="GO:0005890">
    <property type="term" value="C:sodium:potassium-exchanging ATPase complex"/>
    <property type="evidence" value="ECO:0007669"/>
    <property type="project" value="InterPro"/>
</dbReference>
<keyword evidence="14" id="KW-1015">Disulfide bond</keyword>
<evidence type="ECO:0000256" key="9">
    <source>
        <dbReference type="ARBA" id="ARBA00022968"/>
    </source>
</evidence>
<evidence type="ECO:0000256" key="17">
    <source>
        <dbReference type="RuleBase" id="RU362099"/>
    </source>
</evidence>
<dbReference type="PROSITE" id="PS00391">
    <property type="entry name" value="ATPASE_NA_K_BETA_2"/>
    <property type="match status" value="1"/>
</dbReference>
<evidence type="ECO:0000256" key="4">
    <source>
        <dbReference type="ARBA" id="ARBA00022475"/>
    </source>
</evidence>
<evidence type="ECO:0000256" key="6">
    <source>
        <dbReference type="ARBA" id="ARBA00022607"/>
    </source>
</evidence>
<dbReference type="GO" id="GO:0030007">
    <property type="term" value="P:intracellular potassium ion homeostasis"/>
    <property type="evidence" value="ECO:0007669"/>
    <property type="project" value="TreeGrafter"/>
</dbReference>
<keyword evidence="19" id="KW-1185">Reference proteome</keyword>
<keyword evidence="4" id="KW-1003">Cell membrane</keyword>
<evidence type="ECO:0000256" key="13">
    <source>
        <dbReference type="ARBA" id="ARBA00023136"/>
    </source>
</evidence>
<evidence type="ECO:0000256" key="3">
    <source>
        <dbReference type="ARBA" id="ARBA00022448"/>
    </source>
</evidence>
<keyword evidence="13 17" id="KW-0472">Membrane</keyword>
<dbReference type="AlphaFoldDB" id="A0A8T2K4C4"/>
<evidence type="ECO:0000256" key="1">
    <source>
        <dbReference type="ARBA" id="ARBA00004401"/>
    </source>
</evidence>
<comment type="subcellular location">
    <subcellularLocation>
        <location evidence="1">Cell membrane</location>
        <topology evidence="1">Single-pass type II membrane protein</topology>
    </subcellularLocation>
    <subcellularLocation>
        <location evidence="17">Membrane</location>
    </subcellularLocation>
</comment>
<keyword evidence="5" id="KW-0633">Potassium transport</keyword>
<dbReference type="NCBIfam" id="TIGR01107">
    <property type="entry name" value="Na_K_ATPase_bet"/>
    <property type="match status" value="1"/>
</dbReference>
<evidence type="ECO:0000256" key="2">
    <source>
        <dbReference type="ARBA" id="ARBA00005876"/>
    </source>
</evidence>
<reference evidence="18" key="1">
    <citation type="thesis" date="2020" institute="ProQuest LLC" country="789 East Eisenhower Parkway, Ann Arbor, MI, USA">
        <title>Comparative Genomics and Chromosome Evolution.</title>
        <authorList>
            <person name="Mudd A.B."/>
        </authorList>
    </citation>
    <scope>NUCLEOTIDE SEQUENCE</scope>
    <source>
        <strain evidence="18">Female2</strain>
        <tissue evidence="18">Blood</tissue>
    </source>
</reference>
<evidence type="ECO:0000256" key="7">
    <source>
        <dbReference type="ARBA" id="ARBA00022692"/>
    </source>
</evidence>
<gene>
    <name evidence="18" type="ORF">GDO86_002941</name>
</gene>
<dbReference type="FunFam" id="2.60.40.1660:FF:000002">
    <property type="entry name" value="Sodium/potassium-transporting ATPase subunit beta"/>
    <property type="match status" value="1"/>
</dbReference>
<evidence type="ECO:0000256" key="10">
    <source>
        <dbReference type="ARBA" id="ARBA00022989"/>
    </source>
</evidence>
<dbReference type="Gene3D" id="2.60.40.1660">
    <property type="entry name" value="Na, k-atpase alpha subunit"/>
    <property type="match status" value="1"/>
</dbReference>
<keyword evidence="7 17" id="KW-0812">Transmembrane</keyword>
<evidence type="ECO:0000256" key="12">
    <source>
        <dbReference type="ARBA" id="ARBA00023065"/>
    </source>
</evidence>
<dbReference type="InterPro" id="IPR038702">
    <property type="entry name" value="Na/K_ATPase_sub_beta_sf"/>
</dbReference>
<dbReference type="Proteomes" id="UP000812440">
    <property type="component" value="Chromosome 2"/>
</dbReference>
<keyword evidence="8" id="KW-0630">Potassium</keyword>
<dbReference type="PANTHER" id="PTHR11523">
    <property type="entry name" value="SODIUM/POTASSIUM-DEPENDENT ATPASE BETA SUBUNIT"/>
    <property type="match status" value="1"/>
</dbReference>
<evidence type="ECO:0000256" key="14">
    <source>
        <dbReference type="ARBA" id="ARBA00023157"/>
    </source>
</evidence>
<dbReference type="GO" id="GO:0036376">
    <property type="term" value="P:sodium ion export across plasma membrane"/>
    <property type="evidence" value="ECO:0007669"/>
    <property type="project" value="TreeGrafter"/>
</dbReference>
<accession>A0A8T2K4C4</accession>
<feature type="transmembrane region" description="Helical" evidence="17">
    <location>
        <begin position="37"/>
        <end position="62"/>
    </location>
</feature>
<dbReference type="PROSITE" id="PS00390">
    <property type="entry name" value="ATPASE_NA_K_BETA_1"/>
    <property type="match status" value="1"/>
</dbReference>
<name>A0A8T2K4C4_9PIPI</name>
<dbReference type="OrthoDB" id="5912413at2759"/>
<keyword evidence="6" id="KW-0740">Sodium/potassium transport</keyword>